<evidence type="ECO:0000256" key="8">
    <source>
        <dbReference type="ARBA" id="ARBA00023136"/>
    </source>
</evidence>
<keyword evidence="4 10" id="KW-0441">Lipid A biosynthesis</keyword>
<evidence type="ECO:0000313" key="13">
    <source>
        <dbReference type="Proteomes" id="UP000242175"/>
    </source>
</evidence>
<evidence type="ECO:0000313" key="12">
    <source>
        <dbReference type="EMBL" id="ASK78566.1"/>
    </source>
</evidence>
<dbReference type="SUPFAM" id="SSF56300">
    <property type="entry name" value="Metallo-dependent phosphatases"/>
    <property type="match status" value="1"/>
</dbReference>
<keyword evidence="1 10" id="KW-1003">Cell membrane</keyword>
<feature type="binding site" evidence="10">
    <location>
        <position position="164"/>
    </location>
    <ligand>
        <name>substrate</name>
    </ligand>
</feature>
<keyword evidence="6 10" id="KW-0378">Hydrolase</keyword>
<keyword evidence="5 10" id="KW-0479">Metal-binding</keyword>
<feature type="binding site" evidence="10">
    <location>
        <position position="45"/>
    </location>
    <ligand>
        <name>Mn(2+)</name>
        <dbReference type="ChEBI" id="CHEBI:29035"/>
        <label>2</label>
    </ligand>
</feature>
<dbReference type="RefSeq" id="WP_089073474.1">
    <property type="nucleotide sequence ID" value="NZ_CBCSAM010000001.1"/>
</dbReference>
<dbReference type="CDD" id="cd07398">
    <property type="entry name" value="MPP_YbbF-LpxH"/>
    <property type="match status" value="1"/>
</dbReference>
<dbReference type="InterPro" id="IPR004843">
    <property type="entry name" value="Calcineurin-like_PHP"/>
</dbReference>
<feature type="binding site" evidence="10">
    <location>
        <begin position="83"/>
        <end position="84"/>
    </location>
    <ligand>
        <name>substrate</name>
    </ligand>
</feature>
<feature type="binding site" evidence="10">
    <location>
        <position position="45"/>
    </location>
    <ligand>
        <name>Mn(2+)</name>
        <dbReference type="ChEBI" id="CHEBI:29035"/>
        <label>1</label>
    </ligand>
</feature>
<feature type="binding site" evidence="10">
    <location>
        <position position="199"/>
    </location>
    <ligand>
        <name>substrate</name>
    </ligand>
</feature>
<keyword evidence="9 10" id="KW-0464">Manganese</keyword>
<dbReference type="PANTHER" id="PTHR34990">
    <property type="entry name" value="UDP-2,3-DIACYLGLUCOSAMINE HYDROLASE-RELATED"/>
    <property type="match status" value="1"/>
</dbReference>
<protein>
    <recommendedName>
        <fullName evidence="10">UDP-2,3-diacylglucosamine hydrolase</fullName>
        <ecNumber evidence="10">3.6.1.54</ecNumber>
    </recommendedName>
    <alternativeName>
        <fullName evidence="10">UDP-2,3-diacylglucosamine diphosphatase</fullName>
    </alternativeName>
</protein>
<feature type="binding site" evidence="10">
    <location>
        <position position="199"/>
    </location>
    <ligand>
        <name>Mn(2+)</name>
        <dbReference type="ChEBI" id="CHEBI:29035"/>
        <label>2</label>
    </ligand>
</feature>
<dbReference type="OrthoDB" id="9783283at2"/>
<dbReference type="NCBIfam" id="NF003743">
    <property type="entry name" value="PRK05340.1"/>
    <property type="match status" value="1"/>
</dbReference>
<comment type="catalytic activity">
    <reaction evidence="10">
        <text>UDP-2-N,3-O-bis[(3R)-3-hydroxytetradecanoyl]-alpha-D-glucosamine + H2O = 2-N,3-O-bis[(3R)-3-hydroxytetradecanoyl]-alpha-D-glucosaminyl 1-phosphate + UMP + 2 H(+)</text>
        <dbReference type="Rhea" id="RHEA:25213"/>
        <dbReference type="ChEBI" id="CHEBI:15377"/>
        <dbReference type="ChEBI" id="CHEBI:15378"/>
        <dbReference type="ChEBI" id="CHEBI:57865"/>
        <dbReference type="ChEBI" id="CHEBI:57957"/>
        <dbReference type="ChEBI" id="CHEBI:78847"/>
        <dbReference type="EC" id="3.6.1.54"/>
    </reaction>
</comment>
<evidence type="ECO:0000256" key="1">
    <source>
        <dbReference type="ARBA" id="ARBA00022475"/>
    </source>
</evidence>
<comment type="function">
    <text evidence="10">Hydrolyzes the pyrophosphate bond of UDP-2,3-diacylglucosamine to yield 2,3-diacylglucosamine 1-phosphate (lipid X) and UMP by catalyzing the attack of water at the alpha-P atom. Involved in the biosynthesis of lipid A, a phosphorylated glycolipid that anchors the lipopolysaccharide to the outer membrane of the cell.</text>
</comment>
<feature type="binding site" evidence="10">
    <location>
        <position position="171"/>
    </location>
    <ligand>
        <name>substrate</name>
    </ligand>
</feature>
<evidence type="ECO:0000256" key="10">
    <source>
        <dbReference type="HAMAP-Rule" id="MF_00575"/>
    </source>
</evidence>
<dbReference type="AlphaFoldDB" id="A0A220VEC0"/>
<sequence>MNSTYFISDLHLSSNRNDISLCFLDLLNDIKINADHVDALFILGDLFNYWLGDDNKETLVLTIKKEISTLTKLNIPVYFIHGNRDFLIGNLFAKETGVTILNEQSVINLYGVDTLILHGDEMCLNDKTYQVFRKFIRSYFIRKLSSITPISLKKRIASIIRKFSKNHNKLKSMEIMDVSENAVKDMFTKYNVTQMIHGHTHRPHIHVYNENSVSRKRFVLGDWDKSGFVLKFQENGSYSISTLPFKNTCS</sequence>
<keyword evidence="2 10" id="KW-0444">Lipid biosynthesis</keyword>
<feature type="domain" description="Calcineurin-like phosphoesterase" evidence="11">
    <location>
        <begin position="5"/>
        <end position="203"/>
    </location>
</feature>
<evidence type="ECO:0000256" key="2">
    <source>
        <dbReference type="ARBA" id="ARBA00022516"/>
    </source>
</evidence>
<dbReference type="GO" id="GO:0009245">
    <property type="term" value="P:lipid A biosynthetic process"/>
    <property type="evidence" value="ECO:0007669"/>
    <property type="project" value="UniProtKB-UniRule"/>
</dbReference>
<dbReference type="EMBL" id="CP022355">
    <property type="protein sequence ID" value="ASK78566.1"/>
    <property type="molecule type" value="Genomic_DNA"/>
</dbReference>
<organism evidence="12 13">
    <name type="scientific">Paraphotobacterium marinum</name>
    <dbReference type="NCBI Taxonomy" id="1755811"/>
    <lineage>
        <taxon>Bacteria</taxon>
        <taxon>Pseudomonadati</taxon>
        <taxon>Pseudomonadota</taxon>
        <taxon>Gammaproteobacteria</taxon>
        <taxon>Vibrionales</taxon>
        <taxon>Vibrionaceae</taxon>
        <taxon>Paraphotobacterium</taxon>
    </lineage>
</organism>
<comment type="subcellular location">
    <subcellularLocation>
        <location evidence="10">Cell inner membrane</location>
        <topology evidence="10">Peripheral membrane protein</topology>
        <orientation evidence="10">Cytoplasmic side</orientation>
    </subcellularLocation>
</comment>
<dbReference type="KEGG" id="pmai:CF386_05880"/>
<dbReference type="GO" id="GO:0008758">
    <property type="term" value="F:UDP-2,3-diacylglucosamine hydrolase activity"/>
    <property type="evidence" value="ECO:0007669"/>
    <property type="project" value="UniProtKB-UniRule"/>
</dbReference>
<dbReference type="PANTHER" id="PTHR34990:SF1">
    <property type="entry name" value="UDP-2,3-DIACYLGLUCOSAMINE HYDROLASE"/>
    <property type="match status" value="1"/>
</dbReference>
<evidence type="ECO:0000256" key="5">
    <source>
        <dbReference type="ARBA" id="ARBA00022723"/>
    </source>
</evidence>
<name>A0A220VEC0_9GAMM</name>
<dbReference type="InterPro" id="IPR029052">
    <property type="entry name" value="Metallo-depent_PP-like"/>
</dbReference>
<feature type="binding site" evidence="10">
    <location>
        <position position="118"/>
    </location>
    <ligand>
        <name>Mn(2+)</name>
        <dbReference type="ChEBI" id="CHEBI:29035"/>
        <label>2</label>
    </ligand>
</feature>
<reference evidence="12 13" key="1">
    <citation type="journal article" date="2016" name="Int. J. Syst. Evol. Microbiol.">
        <title>Paraphotobacterium marinum gen. nov., sp. nov., a member of the family Vibrionaceae, isolated from surface seawater.</title>
        <authorList>
            <person name="Huang Z."/>
            <person name="Dong C."/>
            <person name="Shao Z."/>
        </authorList>
    </citation>
    <scope>NUCLEOTIDE SEQUENCE [LARGE SCALE GENOMIC DNA]</scope>
    <source>
        <strain evidence="12 13">NSCS20N07D</strain>
    </source>
</reference>
<comment type="similarity">
    <text evidence="10">Belongs to the LpxH family.</text>
</comment>
<feature type="binding site" evidence="10">
    <location>
        <position position="9"/>
    </location>
    <ligand>
        <name>Mn(2+)</name>
        <dbReference type="ChEBI" id="CHEBI:29035"/>
        <label>1</label>
    </ligand>
</feature>
<feature type="binding site" evidence="10">
    <location>
        <position position="11"/>
    </location>
    <ligand>
        <name>Mn(2+)</name>
        <dbReference type="ChEBI" id="CHEBI:29035"/>
        <label>1</label>
    </ligand>
</feature>
<evidence type="ECO:0000256" key="3">
    <source>
        <dbReference type="ARBA" id="ARBA00022519"/>
    </source>
</evidence>
<keyword evidence="13" id="KW-1185">Reference proteome</keyword>
<keyword evidence="3 10" id="KW-0997">Cell inner membrane</keyword>
<comment type="pathway">
    <text evidence="10">Glycolipid biosynthesis; lipid IV(A) biosynthesis; lipid IV(A) from (3R)-3-hydroxytetradecanoyl-[acyl-carrier-protein] and UDP-N-acetyl-alpha-D-glucosamine: step 4/6.</text>
</comment>
<dbReference type="InterPro" id="IPR043461">
    <property type="entry name" value="LpxH-like"/>
</dbReference>
<dbReference type="InterPro" id="IPR010138">
    <property type="entry name" value="UDP-diacylglucosamine_Hdrlase"/>
</dbReference>
<dbReference type="Proteomes" id="UP000242175">
    <property type="component" value="Chromosome large"/>
</dbReference>
<evidence type="ECO:0000256" key="6">
    <source>
        <dbReference type="ARBA" id="ARBA00022801"/>
    </source>
</evidence>
<evidence type="ECO:0000259" key="11">
    <source>
        <dbReference type="Pfam" id="PF00149"/>
    </source>
</evidence>
<keyword evidence="8 10" id="KW-0472">Membrane</keyword>
<evidence type="ECO:0000256" key="4">
    <source>
        <dbReference type="ARBA" id="ARBA00022556"/>
    </source>
</evidence>
<feature type="binding site" evidence="10">
    <location>
        <position position="83"/>
    </location>
    <ligand>
        <name>Mn(2+)</name>
        <dbReference type="ChEBI" id="CHEBI:29035"/>
        <label>2</label>
    </ligand>
</feature>
<feature type="binding site" evidence="10">
    <location>
        <position position="201"/>
    </location>
    <ligand>
        <name>Mn(2+)</name>
        <dbReference type="ChEBI" id="CHEBI:29035"/>
        <label>1</label>
    </ligand>
</feature>
<proteinExistence type="inferred from homology"/>
<feature type="binding site" evidence="10">
    <location>
        <position position="126"/>
    </location>
    <ligand>
        <name>substrate</name>
    </ligand>
</feature>
<keyword evidence="7 10" id="KW-0443">Lipid metabolism</keyword>
<dbReference type="Gene3D" id="3.60.21.10">
    <property type="match status" value="1"/>
</dbReference>
<dbReference type="GO" id="GO:0030145">
    <property type="term" value="F:manganese ion binding"/>
    <property type="evidence" value="ECO:0007669"/>
    <property type="project" value="UniProtKB-UniRule"/>
</dbReference>
<accession>A0A220VEC0</accession>
<dbReference type="EC" id="3.6.1.54" evidence="10"/>
<gene>
    <name evidence="10" type="primary">lpxH</name>
    <name evidence="12" type="ORF">CF386_05880</name>
</gene>
<dbReference type="Pfam" id="PF00149">
    <property type="entry name" value="Metallophos"/>
    <property type="match status" value="1"/>
</dbReference>
<dbReference type="HAMAP" id="MF_00575">
    <property type="entry name" value="LpxH"/>
    <property type="match status" value="1"/>
</dbReference>
<dbReference type="GO" id="GO:0019897">
    <property type="term" value="C:extrinsic component of plasma membrane"/>
    <property type="evidence" value="ECO:0007669"/>
    <property type="project" value="UniProtKB-UniRule"/>
</dbReference>
<evidence type="ECO:0000256" key="7">
    <source>
        <dbReference type="ARBA" id="ARBA00023098"/>
    </source>
</evidence>
<dbReference type="GO" id="GO:0005737">
    <property type="term" value="C:cytoplasm"/>
    <property type="evidence" value="ECO:0007669"/>
    <property type="project" value="InterPro"/>
</dbReference>
<feature type="binding site" evidence="10">
    <location>
        <position position="168"/>
    </location>
    <ligand>
        <name>substrate</name>
    </ligand>
</feature>
<dbReference type="NCBIfam" id="TIGR01854">
    <property type="entry name" value="lipid_A_lpxH"/>
    <property type="match status" value="1"/>
</dbReference>
<dbReference type="UniPathway" id="UPA00359">
    <property type="reaction ID" value="UER00480"/>
</dbReference>
<evidence type="ECO:0000256" key="9">
    <source>
        <dbReference type="ARBA" id="ARBA00023211"/>
    </source>
</evidence>
<comment type="cofactor">
    <cofactor evidence="10">
        <name>Mn(2+)</name>
        <dbReference type="ChEBI" id="CHEBI:29035"/>
    </cofactor>
    <text evidence="10">Binds 2 Mn(2+) ions per subunit in a binuclear metal center.</text>
</comment>